<protein>
    <recommendedName>
        <fullName evidence="3">Exo-alpha-sialidase</fullName>
    </recommendedName>
</protein>
<dbReference type="Proteomes" id="UP000661696">
    <property type="component" value="Unassembled WGS sequence"/>
</dbReference>
<gene>
    <name evidence="1" type="ORF">JET18_05320</name>
</gene>
<dbReference type="EMBL" id="JAELVM010000001">
    <property type="protein sequence ID" value="MBL1220247.1"/>
    <property type="molecule type" value="Genomic_DNA"/>
</dbReference>
<organism evidence="1 2">
    <name type="scientific">Chryseobacterium endalhagicum</name>
    <dbReference type="NCBI Taxonomy" id="2797638"/>
    <lineage>
        <taxon>Bacteria</taxon>
        <taxon>Pseudomonadati</taxon>
        <taxon>Bacteroidota</taxon>
        <taxon>Flavobacteriia</taxon>
        <taxon>Flavobacteriales</taxon>
        <taxon>Weeksellaceae</taxon>
        <taxon>Chryseobacterium group</taxon>
        <taxon>Chryseobacterium</taxon>
    </lineage>
</organism>
<comment type="caution">
    <text evidence="1">The sequence shown here is derived from an EMBL/GenBank/DDBJ whole genome shotgun (WGS) entry which is preliminary data.</text>
</comment>
<keyword evidence="2" id="KW-1185">Reference proteome</keyword>
<accession>A0ABS1QD70</accession>
<evidence type="ECO:0008006" key="3">
    <source>
        <dbReference type="Google" id="ProtNLM"/>
    </source>
</evidence>
<dbReference type="RefSeq" id="WP_115980411.1">
    <property type="nucleotide sequence ID" value="NZ_JAELVM010000001.1"/>
</dbReference>
<reference evidence="1 2" key="1">
    <citation type="submission" date="2020-12" db="EMBL/GenBank/DDBJ databases">
        <title>Chryseobacterium endoalhailicus sp. nov., isolated from seed of leguminous plant.</title>
        <authorList>
            <person name="Zhang X."/>
        </authorList>
    </citation>
    <scope>NUCLEOTIDE SEQUENCE [LARGE SCALE GENOMIC DNA]</scope>
    <source>
        <strain evidence="1 2">L7</strain>
    </source>
</reference>
<evidence type="ECO:0000313" key="1">
    <source>
        <dbReference type="EMBL" id="MBL1220247.1"/>
    </source>
</evidence>
<sequence>MIKQGDHTFPSFKKNNNTINIDQPLKPKSNMKIYLFLGALSFSMPLFSQVGINTETPKATLDVVGKPTEPTALDGILAPRLTGDELATKTYTTAQTGAIIYATASAASLSGQVVNVDAAGYYYFDGSVWRVFTGSGPSSTPDINIYKDNGTLTSDRTVTQDGKFLRFSNIQNTTFNNGSGGLVQSSGSGSRASIGLTNNGASQFQLYSDTNSATQMYALGASTALNIGTHLNSGSAAPIRFITSAGGGAAGNEKMIITGGGNVGISSNTPTERFDVSGIARFRSLPLNGAANAIYTTPGGTASTTQNQTFTAARTVVADANGVLGYVEGVPTDAGTSKVLVLANAPGTQNVQGQFIPNAAIGQFTNEGLDIHNAWTNNVFTVPSGMDGVYIIVMQNSNRHTSTGTATPTWHTAAYYERSTDGGTSWSTMIKHTYSDLAGTIVDNGNTLYWTGFLNSGDRVRVRFSCNATTNNIVDYGGISITKLAQ</sequence>
<name>A0ABS1QD70_9FLAO</name>
<evidence type="ECO:0000313" key="2">
    <source>
        <dbReference type="Proteomes" id="UP000661696"/>
    </source>
</evidence>
<proteinExistence type="predicted"/>